<protein>
    <recommendedName>
        <fullName evidence="9">RNase NYN domain-containing protein</fullName>
    </recommendedName>
</protein>
<dbReference type="Pfam" id="PF00012">
    <property type="entry name" value="HSP70"/>
    <property type="match status" value="1"/>
</dbReference>
<dbReference type="Pfam" id="PF11977">
    <property type="entry name" value="RNase_Zc3h12a"/>
    <property type="match status" value="1"/>
</dbReference>
<keyword evidence="6" id="KW-0143">Chaperone</keyword>
<evidence type="ECO:0000313" key="11">
    <source>
        <dbReference type="Proteomes" id="UP001500683"/>
    </source>
</evidence>
<accession>A0ABP7W5J6</accession>
<evidence type="ECO:0000256" key="3">
    <source>
        <dbReference type="ARBA" id="ARBA00022741"/>
    </source>
</evidence>
<keyword evidence="2" id="KW-0597">Phosphoprotein</keyword>
<evidence type="ECO:0000256" key="2">
    <source>
        <dbReference type="ARBA" id="ARBA00022553"/>
    </source>
</evidence>
<dbReference type="Gene3D" id="3.30.420.40">
    <property type="match status" value="2"/>
</dbReference>
<feature type="region of interest" description="Disordered" evidence="8">
    <location>
        <begin position="499"/>
        <end position="525"/>
    </location>
</feature>
<gene>
    <name evidence="10" type="ORF">GCM10022214_44900</name>
</gene>
<organism evidence="10 11">
    <name type="scientific">Actinomadura miaoliensis</name>
    <dbReference type="NCBI Taxonomy" id="430685"/>
    <lineage>
        <taxon>Bacteria</taxon>
        <taxon>Bacillati</taxon>
        <taxon>Actinomycetota</taxon>
        <taxon>Actinomycetes</taxon>
        <taxon>Streptosporangiales</taxon>
        <taxon>Thermomonosporaceae</taxon>
        <taxon>Actinomadura</taxon>
    </lineage>
</organism>
<dbReference type="InterPro" id="IPR013126">
    <property type="entry name" value="Hsp_70_fam"/>
</dbReference>
<evidence type="ECO:0000256" key="5">
    <source>
        <dbReference type="ARBA" id="ARBA00023016"/>
    </source>
</evidence>
<feature type="compositionally biased region" description="Low complexity" evidence="8">
    <location>
        <begin position="501"/>
        <end position="511"/>
    </location>
</feature>
<dbReference type="RefSeq" id="WP_344950731.1">
    <property type="nucleotide sequence ID" value="NZ_BAAAZG010000029.1"/>
</dbReference>
<dbReference type="SUPFAM" id="SSF100920">
    <property type="entry name" value="Heat shock protein 70kD (HSP70), peptide-binding domain"/>
    <property type="match status" value="1"/>
</dbReference>
<dbReference type="InterPro" id="IPR043129">
    <property type="entry name" value="ATPase_NBD"/>
</dbReference>
<feature type="domain" description="RNase NYN" evidence="9">
    <location>
        <begin position="525"/>
        <end position="666"/>
    </location>
</feature>
<dbReference type="Gene3D" id="3.90.640.10">
    <property type="entry name" value="Actin, Chain A, domain 4"/>
    <property type="match status" value="1"/>
</dbReference>
<evidence type="ECO:0000256" key="8">
    <source>
        <dbReference type="SAM" id="MobiDB-lite"/>
    </source>
</evidence>
<dbReference type="EMBL" id="BAAAZG010000029">
    <property type="protein sequence ID" value="GAA4081179.1"/>
    <property type="molecule type" value="Genomic_DNA"/>
</dbReference>
<dbReference type="PANTHER" id="PTHR19375">
    <property type="entry name" value="HEAT SHOCK PROTEIN 70KDA"/>
    <property type="match status" value="1"/>
</dbReference>
<dbReference type="InterPro" id="IPR029047">
    <property type="entry name" value="HSP70_peptide-bd_sf"/>
</dbReference>
<dbReference type="PROSITE" id="PS01036">
    <property type="entry name" value="HSP70_3"/>
    <property type="match status" value="1"/>
</dbReference>
<evidence type="ECO:0000256" key="6">
    <source>
        <dbReference type="ARBA" id="ARBA00023186"/>
    </source>
</evidence>
<keyword evidence="5" id="KW-0346">Stress response</keyword>
<dbReference type="SUPFAM" id="SSF53067">
    <property type="entry name" value="Actin-like ATPase domain"/>
    <property type="match status" value="2"/>
</dbReference>
<evidence type="ECO:0000256" key="4">
    <source>
        <dbReference type="ARBA" id="ARBA00022840"/>
    </source>
</evidence>
<name>A0ABP7W5J6_9ACTN</name>
<keyword evidence="11" id="KW-1185">Reference proteome</keyword>
<sequence length="668" mass="73178">MATGIDFGTTNSVIAQWNGDEVEPLPLDSDHLDADWFYPSFEKLFPSVVGQSSLRQGLLYGWEAKLRSQRTIEACKRMLKSDGAIEVGSRRFPATSVASGVFAAIRERADAVFTEIDNAVITVPANAKGGARYRTRAAANAAGIQVKALLNEPTAAALAYMHHIQEDGTIMVFDWGGGTIDVTILEHVDGFFHEKISHGITQLGGIEIDKRLRNLILGKLKRIPDFGSAEKKTLDLAIERTKIRLSTEESVHVDIPGGLPVEVTRPELEEAISDLVEAALQPARRCLNELGIKPKEVDDILMIGGTSQIPCVRRAVERLMDDETVNPELCDPMTAVAEGAAVAAALFDREIEGTLKVTSMYALGTTHRPGGRNGPEVFSPLIKAGSPLPAIRTKSYTPNADTARQLSIPVWEADPEKPLDDPENFQLTTLEVKYPRPTPRKEAEFELEYTYTEEGLLQVKATLVETGEILLDEEIQDFTHGGCPSTDEIRAHLRELPLTPPLRNAPRPAAPSEVDAPEKGPTTGRSFVVDGSNIAWLSKFRDRGEKPSLVRLTDAVRALAAEHPHASITVFVDPAFRHQIDPSEHMALVEAISKGQIVQVPAGTHGKADRSVVELAGRTNATVVTNDNYAELQDDHPWLLEEGRVLGAQYAGGIWMFLPRTPVRRRRI</sequence>
<dbReference type="InterPro" id="IPR018181">
    <property type="entry name" value="Heat_shock_70_CS"/>
</dbReference>
<evidence type="ECO:0000313" key="10">
    <source>
        <dbReference type="EMBL" id="GAA4081179.1"/>
    </source>
</evidence>
<reference evidence="11" key="1">
    <citation type="journal article" date="2019" name="Int. J. Syst. Evol. Microbiol.">
        <title>The Global Catalogue of Microorganisms (GCM) 10K type strain sequencing project: providing services to taxonomists for standard genome sequencing and annotation.</title>
        <authorList>
            <consortium name="The Broad Institute Genomics Platform"/>
            <consortium name="The Broad Institute Genome Sequencing Center for Infectious Disease"/>
            <person name="Wu L."/>
            <person name="Ma J."/>
        </authorList>
    </citation>
    <scope>NUCLEOTIDE SEQUENCE [LARGE SCALE GENOMIC DNA]</scope>
    <source>
        <strain evidence="11">JCM 16702</strain>
    </source>
</reference>
<comment type="caution">
    <text evidence="10">The sequence shown here is derived from an EMBL/GenBank/DDBJ whole genome shotgun (WGS) entry which is preliminary data.</text>
</comment>
<dbReference type="Gene3D" id="3.40.50.11980">
    <property type="match status" value="1"/>
</dbReference>
<dbReference type="Proteomes" id="UP001500683">
    <property type="component" value="Unassembled WGS sequence"/>
</dbReference>
<keyword evidence="3 7" id="KW-0547">Nucleotide-binding</keyword>
<evidence type="ECO:0000259" key="9">
    <source>
        <dbReference type="Pfam" id="PF11977"/>
    </source>
</evidence>
<comment type="similarity">
    <text evidence="1 7">Belongs to the heat shock protein 70 family.</text>
</comment>
<evidence type="ECO:0000256" key="1">
    <source>
        <dbReference type="ARBA" id="ARBA00007381"/>
    </source>
</evidence>
<keyword evidence="4 7" id="KW-0067">ATP-binding</keyword>
<dbReference type="PRINTS" id="PR00301">
    <property type="entry name" value="HEATSHOCK70"/>
</dbReference>
<evidence type="ECO:0000256" key="7">
    <source>
        <dbReference type="RuleBase" id="RU003322"/>
    </source>
</evidence>
<dbReference type="InterPro" id="IPR021869">
    <property type="entry name" value="RNase_Zc3h12_NYN"/>
</dbReference>
<dbReference type="Gene3D" id="2.60.34.10">
    <property type="entry name" value="Substrate Binding Domain Of DNAk, Chain A, domain 1"/>
    <property type="match status" value="1"/>
</dbReference>
<proteinExistence type="inferred from homology"/>